<accession>A0A6N7L0K8</accession>
<dbReference type="Proteomes" id="UP000450000">
    <property type="component" value="Unassembled WGS sequence"/>
</dbReference>
<evidence type="ECO:0000313" key="3">
    <source>
        <dbReference type="Proteomes" id="UP000450000"/>
    </source>
</evidence>
<dbReference type="EMBL" id="WBOF01000004">
    <property type="protein sequence ID" value="MQS17382.1"/>
    <property type="molecule type" value="Genomic_DNA"/>
</dbReference>
<organism evidence="2 3">
    <name type="scientific">Streptomyces kaniharaensis</name>
    <dbReference type="NCBI Taxonomy" id="212423"/>
    <lineage>
        <taxon>Bacteria</taxon>
        <taxon>Bacillati</taxon>
        <taxon>Actinomycetota</taxon>
        <taxon>Actinomycetes</taxon>
        <taxon>Kitasatosporales</taxon>
        <taxon>Streptomycetaceae</taxon>
        <taxon>Streptomyces</taxon>
    </lineage>
</organism>
<proteinExistence type="predicted"/>
<protein>
    <submittedName>
        <fullName evidence="2">Uncharacterized protein</fullName>
    </submittedName>
</protein>
<feature type="compositionally biased region" description="Basic residues" evidence="1">
    <location>
        <begin position="1"/>
        <end position="10"/>
    </location>
</feature>
<reference evidence="2 3" key="1">
    <citation type="submission" date="2019-09" db="EMBL/GenBank/DDBJ databases">
        <title>Genome Sequences of Streptomyces kaniharaensis ATCC 21070.</title>
        <authorList>
            <person name="Zhu W."/>
            <person name="De Crecy-Lagard V."/>
            <person name="Richards N.G."/>
        </authorList>
    </citation>
    <scope>NUCLEOTIDE SEQUENCE [LARGE SCALE GENOMIC DNA]</scope>
    <source>
        <strain evidence="2 3">SF-557</strain>
    </source>
</reference>
<dbReference type="OrthoDB" id="4134805at2"/>
<feature type="region of interest" description="Disordered" evidence="1">
    <location>
        <begin position="1"/>
        <end position="39"/>
    </location>
</feature>
<evidence type="ECO:0000256" key="1">
    <source>
        <dbReference type="SAM" id="MobiDB-lite"/>
    </source>
</evidence>
<gene>
    <name evidence="2" type="ORF">F7Q99_35675</name>
</gene>
<comment type="caution">
    <text evidence="2">The sequence shown here is derived from an EMBL/GenBank/DDBJ whole genome shotgun (WGS) entry which is preliminary data.</text>
</comment>
<evidence type="ECO:0000313" key="2">
    <source>
        <dbReference type="EMBL" id="MQS17382.1"/>
    </source>
</evidence>
<dbReference type="RefSeq" id="WP_153470133.1">
    <property type="nucleotide sequence ID" value="NZ_WBOF01000004.1"/>
</dbReference>
<feature type="compositionally biased region" description="Basic and acidic residues" evidence="1">
    <location>
        <begin position="11"/>
        <end position="24"/>
    </location>
</feature>
<name>A0A6N7L0K8_9ACTN</name>
<keyword evidence="3" id="KW-1185">Reference proteome</keyword>
<sequence>MGKGKRLRAQRVKEGTVGRGRELAPEPSRPVSMDDMGGGRLSSYTRQEISKQVYAWMILLSYMEAALEGADGLPENLFAPQKSGESDEDYTARIKVDRLLVETRAMAGSPAEQVAEVLSSWVPSSLVPGVVDHLAGEGLRHLDTAIPDPGQWQAGARPLLGILCPPKHWEAALDQLEALATSRLKITDAIAERLTGQPVATVHAAAALVTWLYGRPDIIADPAAARLELAERAGKFGKFVF</sequence>
<dbReference type="AlphaFoldDB" id="A0A6N7L0K8"/>